<dbReference type="EMBL" id="QFRJ01000006">
    <property type="protein sequence ID" value="PWH85458.1"/>
    <property type="molecule type" value="Genomic_DNA"/>
</dbReference>
<feature type="transmembrane region" description="Helical" evidence="7">
    <location>
        <begin position="303"/>
        <end position="323"/>
    </location>
</feature>
<accession>A0A2U2XCF1</accession>
<dbReference type="InterPro" id="IPR003834">
    <property type="entry name" value="Cyt_c_assmbl_TM_dom"/>
</dbReference>
<dbReference type="AlphaFoldDB" id="A0A2U2XCF1"/>
<dbReference type="GO" id="GO:0017004">
    <property type="term" value="P:cytochrome complex assembly"/>
    <property type="evidence" value="ECO:0007669"/>
    <property type="project" value="UniProtKB-KW"/>
</dbReference>
<comment type="subcellular location">
    <subcellularLocation>
        <location evidence="1">Membrane</location>
        <topology evidence="1">Multi-pass membrane protein</topology>
    </subcellularLocation>
</comment>
<evidence type="ECO:0000256" key="4">
    <source>
        <dbReference type="ARBA" id="ARBA00022989"/>
    </source>
</evidence>
<keyword evidence="4 7" id="KW-1133">Transmembrane helix</keyword>
<feature type="transmembrane region" description="Helical" evidence="7">
    <location>
        <begin position="223"/>
        <end position="247"/>
    </location>
</feature>
<keyword evidence="5 7" id="KW-0472">Membrane</keyword>
<proteinExistence type="predicted"/>
<evidence type="ECO:0000259" key="8">
    <source>
        <dbReference type="Pfam" id="PF02683"/>
    </source>
</evidence>
<dbReference type="GO" id="GO:0045454">
    <property type="term" value="P:cell redox homeostasis"/>
    <property type="evidence" value="ECO:0007669"/>
    <property type="project" value="TreeGrafter"/>
</dbReference>
<dbReference type="Pfam" id="PF02683">
    <property type="entry name" value="DsbD_TM"/>
    <property type="match status" value="1"/>
</dbReference>
<evidence type="ECO:0000313" key="10">
    <source>
        <dbReference type="Proteomes" id="UP000245370"/>
    </source>
</evidence>
<dbReference type="GO" id="GO:0015035">
    <property type="term" value="F:protein-disulfide reductase activity"/>
    <property type="evidence" value="ECO:0007669"/>
    <property type="project" value="TreeGrafter"/>
</dbReference>
<dbReference type="OrthoDB" id="9811036at2"/>
<comment type="caution">
    <text evidence="9">The sequence shown here is derived from an EMBL/GenBank/DDBJ whole genome shotgun (WGS) entry which is preliminary data.</text>
</comment>
<feature type="transmembrane region" description="Helical" evidence="7">
    <location>
        <begin position="268"/>
        <end position="291"/>
    </location>
</feature>
<reference evidence="9 10" key="1">
    <citation type="submission" date="2018-05" db="EMBL/GenBank/DDBJ databases">
        <title>Brumimicrobium oceani sp. nov., isolated from coastal sediment.</title>
        <authorList>
            <person name="Kou Y."/>
        </authorList>
    </citation>
    <scope>NUCLEOTIDE SEQUENCE [LARGE SCALE GENOMIC DNA]</scope>
    <source>
        <strain evidence="9 10">C305</strain>
    </source>
</reference>
<evidence type="ECO:0000313" key="9">
    <source>
        <dbReference type="EMBL" id="PWH85458.1"/>
    </source>
</evidence>
<keyword evidence="2 7" id="KW-0812">Transmembrane</keyword>
<dbReference type="InterPro" id="IPR036249">
    <property type="entry name" value="Thioredoxin-like_sf"/>
</dbReference>
<feature type="compositionally biased region" description="Acidic residues" evidence="6">
    <location>
        <begin position="179"/>
        <end position="201"/>
    </location>
</feature>
<evidence type="ECO:0000256" key="5">
    <source>
        <dbReference type="ARBA" id="ARBA00023136"/>
    </source>
</evidence>
<feature type="transmembrane region" description="Helical" evidence="7">
    <location>
        <begin position="488"/>
        <end position="507"/>
    </location>
</feature>
<dbReference type="GO" id="GO:0016020">
    <property type="term" value="C:membrane"/>
    <property type="evidence" value="ECO:0007669"/>
    <property type="project" value="UniProtKB-SubCell"/>
</dbReference>
<keyword evidence="3" id="KW-0201">Cytochrome c-type biogenesis</keyword>
<feature type="transmembrane region" description="Helical" evidence="7">
    <location>
        <begin position="382"/>
        <end position="402"/>
    </location>
</feature>
<dbReference type="PANTHER" id="PTHR32234:SF0">
    <property type="entry name" value="THIOL:DISULFIDE INTERCHANGE PROTEIN DSBD"/>
    <property type="match status" value="1"/>
</dbReference>
<dbReference type="Gene3D" id="3.40.30.10">
    <property type="entry name" value="Glutaredoxin"/>
    <property type="match status" value="1"/>
</dbReference>
<dbReference type="SUPFAM" id="SSF52833">
    <property type="entry name" value="Thioredoxin-like"/>
    <property type="match status" value="1"/>
</dbReference>
<feature type="domain" description="Cytochrome C biogenesis protein transmembrane" evidence="8">
    <location>
        <begin position="223"/>
        <end position="436"/>
    </location>
</feature>
<feature type="transmembrane region" description="Helical" evidence="7">
    <location>
        <begin position="451"/>
        <end position="468"/>
    </location>
</feature>
<organism evidence="9 10">
    <name type="scientific">Brumimicrobium oceani</name>
    <dbReference type="NCBI Taxonomy" id="2100725"/>
    <lineage>
        <taxon>Bacteria</taxon>
        <taxon>Pseudomonadati</taxon>
        <taxon>Bacteroidota</taxon>
        <taxon>Flavobacteriia</taxon>
        <taxon>Flavobacteriales</taxon>
        <taxon>Crocinitomicaceae</taxon>
        <taxon>Brumimicrobium</taxon>
    </lineage>
</organism>
<evidence type="ECO:0000256" key="6">
    <source>
        <dbReference type="SAM" id="MobiDB-lite"/>
    </source>
</evidence>
<keyword evidence="10" id="KW-1185">Reference proteome</keyword>
<dbReference type="Proteomes" id="UP000245370">
    <property type="component" value="Unassembled WGS sequence"/>
</dbReference>
<evidence type="ECO:0000256" key="1">
    <source>
        <dbReference type="ARBA" id="ARBA00004141"/>
    </source>
</evidence>
<feature type="region of interest" description="Disordered" evidence="6">
    <location>
        <begin position="167"/>
        <end position="218"/>
    </location>
</feature>
<feature type="transmembrane region" description="Helical" evidence="7">
    <location>
        <begin position="414"/>
        <end position="431"/>
    </location>
</feature>
<sequence>MIVFGFYGFSQVEYPEDKVKWSFKVKQSGCDAEIIGEFTVDDHWHINALTLPADNFGIPTTFKVQKSPNYKIVGKVIEPKPVEEYDEVSEENLRYHAGTFTLKQKIKITTDKDFELKLDFGFQPCDSVKCLFPFEDVFTVQVKGCEIKVEKADDGLLDASDLDSKDPLLKDDLSANPEEGNDVSQEEESAEMEEEGEDEAETLVVTKDGNKKQSKSDPAGRSLWWIFAVSFGSGLIALVTPCVFPMIPMTVSFFTKQSKTKKQGINNAIKYGISIIVIYIVLGILVTAIFGADSLNKMSTDPVFNLVFFLLLVVFAISFMGAFEISLPSAWANKADSKADKGGFLGIFFMALALALVSFSCTGPIVGILLVQAASEGGLAPFVGMFGFSLALALPFALFAAFPGWLNTLPKSGGWLNSVKVVLGFLELALAFKFLSNADLALQWHLLEREVFLAIWIGIFLVLALYLFGKLRLPHDSPVEKLSVGRTLFGTTVLIFVIYLIPGMWGAPLKIISAFPPPMSYSEAPLGFGGGGTATVSKGEFIEGTHLGPQNIMVFHDYDKALAHANKVNKPLMVDFTGHNCVNCRKMEQSVWGEPGIIEMLRDDVVIVSLYVDERVDLPKDEQKTVTYPNGREKNLKTVGDKNSFKQVSEYQVTAQPYYIFQNGAGEDLEVGPADYENHSNPAAFKQWLEEGLNAYNAQK</sequence>
<dbReference type="PANTHER" id="PTHR32234">
    <property type="entry name" value="THIOL:DISULFIDE INTERCHANGE PROTEIN DSBD"/>
    <property type="match status" value="1"/>
</dbReference>
<protein>
    <submittedName>
        <fullName evidence="9">Thiol:disulfide interchange protein</fullName>
    </submittedName>
</protein>
<evidence type="ECO:0000256" key="3">
    <source>
        <dbReference type="ARBA" id="ARBA00022748"/>
    </source>
</evidence>
<name>A0A2U2XCF1_9FLAO</name>
<gene>
    <name evidence="9" type="ORF">DIT68_09380</name>
</gene>
<feature type="transmembrane region" description="Helical" evidence="7">
    <location>
        <begin position="344"/>
        <end position="370"/>
    </location>
</feature>
<evidence type="ECO:0000256" key="2">
    <source>
        <dbReference type="ARBA" id="ARBA00022692"/>
    </source>
</evidence>
<dbReference type="Pfam" id="PF13899">
    <property type="entry name" value="Thioredoxin_7"/>
    <property type="match status" value="1"/>
</dbReference>
<evidence type="ECO:0000256" key="7">
    <source>
        <dbReference type="SAM" id="Phobius"/>
    </source>
</evidence>
<reference evidence="9 10" key="2">
    <citation type="submission" date="2018-05" db="EMBL/GenBank/DDBJ databases">
        <authorList>
            <person name="Lanie J.A."/>
            <person name="Ng W.-L."/>
            <person name="Kazmierczak K.M."/>
            <person name="Andrzejewski T.M."/>
            <person name="Davidsen T.M."/>
            <person name="Wayne K.J."/>
            <person name="Tettelin H."/>
            <person name="Glass J.I."/>
            <person name="Rusch D."/>
            <person name="Podicherti R."/>
            <person name="Tsui H.-C.T."/>
            <person name="Winkler M.E."/>
        </authorList>
    </citation>
    <scope>NUCLEOTIDE SEQUENCE [LARGE SCALE GENOMIC DNA]</scope>
    <source>
        <strain evidence="9 10">C305</strain>
    </source>
</reference>